<proteinExistence type="predicted"/>
<evidence type="ECO:0000313" key="1">
    <source>
        <dbReference type="EMBL" id="TDL03766.1"/>
    </source>
</evidence>
<sequence>MSRGGHSRATILWSDPGGEIRFYIRRRFDGHFVLTSSERASDEQFELSAPAAETLEKHLFGLLGSDARSQKGLPRLQLPTHLEAVATGFRITDQDTHGFFSLTDTDELTIASARGEYALVELSHLVSNPLADIMAAYEHPEGHPLFQV</sequence>
<dbReference type="Proteomes" id="UP000294952">
    <property type="component" value="Unassembled WGS sequence"/>
</dbReference>
<name>A0A4R5X0T5_9MYCO</name>
<accession>A0A4R5X0T5</accession>
<dbReference type="InterPro" id="IPR028953">
    <property type="entry name" value="Imm_IFT-like"/>
</dbReference>
<evidence type="ECO:0000313" key="2">
    <source>
        <dbReference type="Proteomes" id="UP000294952"/>
    </source>
</evidence>
<dbReference type="AlphaFoldDB" id="A0A4R5X0T5"/>
<gene>
    <name evidence="1" type="ORF">EUA04_24260</name>
</gene>
<dbReference type="EMBL" id="SDLP01000010">
    <property type="protein sequence ID" value="TDL03766.1"/>
    <property type="molecule type" value="Genomic_DNA"/>
</dbReference>
<comment type="caution">
    <text evidence="1">The sequence shown here is derived from an EMBL/GenBank/DDBJ whole genome shotgun (WGS) entry which is preliminary data.</text>
</comment>
<organism evidence="1 2">
    <name type="scientific">Mycolicibacterium obuense</name>
    <dbReference type="NCBI Taxonomy" id="1807"/>
    <lineage>
        <taxon>Bacteria</taxon>
        <taxon>Bacillati</taxon>
        <taxon>Actinomycetota</taxon>
        <taxon>Actinomycetes</taxon>
        <taxon>Mycobacteriales</taxon>
        <taxon>Mycobacteriaceae</taxon>
        <taxon>Mycolicibacterium</taxon>
    </lineage>
</organism>
<dbReference type="Pfam" id="PF15598">
    <property type="entry name" value="Imm61"/>
    <property type="match status" value="1"/>
</dbReference>
<reference evidence="1 2" key="1">
    <citation type="submission" date="2019-01" db="EMBL/GenBank/DDBJ databases">
        <title>High-quality-draft genome sequences of five non-tuberculosis mycobacteriaceae isolated from a nosocomial environment.</title>
        <authorList>
            <person name="Tiago I."/>
            <person name="Alarico S."/>
            <person name="Pereira S.G."/>
            <person name="Coelho C."/>
            <person name="Maranha A."/>
            <person name="Empadinhas N."/>
        </authorList>
    </citation>
    <scope>NUCLEOTIDE SEQUENCE [LARGE SCALE GENOMIC DNA]</scope>
    <source>
        <strain evidence="1 2">22DIII</strain>
    </source>
</reference>
<protein>
    <submittedName>
        <fullName evidence="1">Uncharacterized protein</fullName>
    </submittedName>
</protein>